<dbReference type="PRINTS" id="PR00502">
    <property type="entry name" value="NUDIXFAMILY"/>
</dbReference>
<evidence type="ECO:0000259" key="8">
    <source>
        <dbReference type="PROSITE" id="PS51462"/>
    </source>
</evidence>
<evidence type="ECO:0000256" key="4">
    <source>
        <dbReference type="ARBA" id="ARBA00022801"/>
    </source>
</evidence>
<dbReference type="InterPro" id="IPR015797">
    <property type="entry name" value="NUDIX_hydrolase-like_dom_sf"/>
</dbReference>
<organism evidence="9 10">
    <name type="scientific">Rubrivivax rivuli</name>
    <dbReference type="NCBI Taxonomy" id="1862385"/>
    <lineage>
        <taxon>Bacteria</taxon>
        <taxon>Pseudomonadati</taxon>
        <taxon>Pseudomonadota</taxon>
        <taxon>Betaproteobacteria</taxon>
        <taxon>Burkholderiales</taxon>
        <taxon>Sphaerotilaceae</taxon>
        <taxon>Rubrivivax</taxon>
    </lineage>
</organism>
<dbReference type="GO" id="GO:0010945">
    <property type="term" value="F:coenzyme A diphosphatase activity"/>
    <property type="evidence" value="ECO:0007669"/>
    <property type="project" value="InterPro"/>
</dbReference>
<evidence type="ECO:0000256" key="6">
    <source>
        <dbReference type="ARBA" id="ARBA00023211"/>
    </source>
</evidence>
<comment type="similarity">
    <text evidence="7">Belongs to the Nudix hydrolase family.</text>
</comment>
<comment type="cofactor">
    <cofactor evidence="1">
        <name>Mn(2+)</name>
        <dbReference type="ChEBI" id="CHEBI:29035"/>
    </cofactor>
</comment>
<dbReference type="Proteomes" id="UP000285575">
    <property type="component" value="Unassembled WGS sequence"/>
</dbReference>
<dbReference type="InterPro" id="IPR020476">
    <property type="entry name" value="Nudix_hydrolase"/>
</dbReference>
<dbReference type="InterPro" id="IPR045121">
    <property type="entry name" value="CoAse"/>
</dbReference>
<dbReference type="OrthoDB" id="542521at2"/>
<evidence type="ECO:0000313" key="10">
    <source>
        <dbReference type="Proteomes" id="UP000285575"/>
    </source>
</evidence>
<keyword evidence="4 7" id="KW-0378">Hydrolase</keyword>
<proteinExistence type="inferred from homology"/>
<dbReference type="InterPro" id="IPR000086">
    <property type="entry name" value="NUDIX_hydrolase_dom"/>
</dbReference>
<dbReference type="InterPro" id="IPR020084">
    <property type="entry name" value="NUDIX_hydrolase_CS"/>
</dbReference>
<gene>
    <name evidence="9" type="ORF">EOE66_11925</name>
</gene>
<evidence type="ECO:0000256" key="1">
    <source>
        <dbReference type="ARBA" id="ARBA00001936"/>
    </source>
</evidence>
<dbReference type="GO" id="GO:0046872">
    <property type="term" value="F:metal ion binding"/>
    <property type="evidence" value="ECO:0007669"/>
    <property type="project" value="UniProtKB-KW"/>
</dbReference>
<dbReference type="PANTHER" id="PTHR12992">
    <property type="entry name" value="NUDIX HYDROLASE"/>
    <property type="match status" value="1"/>
</dbReference>
<dbReference type="Gene3D" id="3.90.79.10">
    <property type="entry name" value="Nucleoside Triphosphate Pyrophosphohydrolase"/>
    <property type="match status" value="1"/>
</dbReference>
<evidence type="ECO:0000256" key="7">
    <source>
        <dbReference type="RuleBase" id="RU003476"/>
    </source>
</evidence>
<dbReference type="CDD" id="cd03426">
    <property type="entry name" value="NUDIX_CoAse_Nudt7"/>
    <property type="match status" value="1"/>
</dbReference>
<keyword evidence="5" id="KW-0460">Magnesium</keyword>
<evidence type="ECO:0000256" key="3">
    <source>
        <dbReference type="ARBA" id="ARBA00022723"/>
    </source>
</evidence>
<dbReference type="PROSITE" id="PS00893">
    <property type="entry name" value="NUDIX_BOX"/>
    <property type="match status" value="1"/>
</dbReference>
<dbReference type="SUPFAM" id="SSF55811">
    <property type="entry name" value="Nudix"/>
    <property type="match status" value="1"/>
</dbReference>
<evidence type="ECO:0000256" key="2">
    <source>
        <dbReference type="ARBA" id="ARBA00001946"/>
    </source>
</evidence>
<keyword evidence="3" id="KW-0479">Metal-binding</keyword>
<dbReference type="Pfam" id="PF00293">
    <property type="entry name" value="NUDIX"/>
    <property type="match status" value="1"/>
</dbReference>
<reference evidence="9 10" key="1">
    <citation type="submission" date="2019-01" db="EMBL/GenBank/DDBJ databases">
        <authorList>
            <person name="Chen W.-M."/>
        </authorList>
    </citation>
    <scope>NUCLEOTIDE SEQUENCE [LARGE SCALE GENOMIC DNA]</scope>
    <source>
        <strain evidence="9 10">KYPY4</strain>
    </source>
</reference>
<dbReference type="PROSITE" id="PS51462">
    <property type="entry name" value="NUDIX"/>
    <property type="match status" value="1"/>
</dbReference>
<feature type="domain" description="Nudix hydrolase" evidence="8">
    <location>
        <begin position="55"/>
        <end position="209"/>
    </location>
</feature>
<name>A0A437RIB2_9BURK</name>
<evidence type="ECO:0000313" key="9">
    <source>
        <dbReference type="EMBL" id="RVU46520.1"/>
    </source>
</evidence>
<keyword evidence="10" id="KW-1185">Reference proteome</keyword>
<protein>
    <submittedName>
        <fullName evidence="9">CoA pyrophosphatase</fullName>
    </submittedName>
</protein>
<dbReference type="AlphaFoldDB" id="A0A437RIB2"/>
<comment type="caution">
    <text evidence="9">The sequence shown here is derived from an EMBL/GenBank/DDBJ whole genome shotgun (WGS) entry which is preliminary data.</text>
</comment>
<dbReference type="EMBL" id="SACR01000003">
    <property type="protein sequence ID" value="RVU46520.1"/>
    <property type="molecule type" value="Genomic_DNA"/>
</dbReference>
<sequence>MPLYATPGHGHGPVAPAHGHARLGRVNTLPTGASLRTFLQQRLAAWPVQALPAEGRRHAAVALPVTEAGWGAGLPGLPLQPAHTPWSEAAAVLLTRRALTMRQHAGQWALPGGRVDEGESPEQAALRELHEELGLRLPPEAVLGRLDDYATRSGYLVTPVVVWAGAARALQPNPAEVASVHRIGADELLRADAPLLNQVRGAEHPVLRMPLGTHWVAAPTAAFLYQFREVALLGRATRVAHFDQPFFAWR</sequence>
<evidence type="ECO:0000256" key="5">
    <source>
        <dbReference type="ARBA" id="ARBA00022842"/>
    </source>
</evidence>
<comment type="cofactor">
    <cofactor evidence="2">
        <name>Mg(2+)</name>
        <dbReference type="ChEBI" id="CHEBI:18420"/>
    </cofactor>
</comment>
<keyword evidence="6" id="KW-0464">Manganese</keyword>
<dbReference type="PANTHER" id="PTHR12992:SF11">
    <property type="entry name" value="MITOCHONDRIAL COENZYME A DIPHOSPHATASE NUDT8"/>
    <property type="match status" value="1"/>
</dbReference>
<accession>A0A437RIB2</accession>